<dbReference type="PROSITE" id="PS51257">
    <property type="entry name" value="PROKAR_LIPOPROTEIN"/>
    <property type="match status" value="1"/>
</dbReference>
<keyword evidence="1" id="KW-0732">Signal</keyword>
<name>A0ABY3S7Z1_9ENTR</name>
<evidence type="ECO:0008006" key="4">
    <source>
        <dbReference type="Google" id="ProtNLM"/>
    </source>
</evidence>
<keyword evidence="3" id="KW-1185">Reference proteome</keyword>
<evidence type="ECO:0000313" key="3">
    <source>
        <dbReference type="Proteomes" id="UP001199659"/>
    </source>
</evidence>
<feature type="signal peptide" evidence="1">
    <location>
        <begin position="1"/>
        <end position="26"/>
    </location>
</feature>
<dbReference type="EMBL" id="CP087880">
    <property type="protein sequence ID" value="UGS42781.1"/>
    <property type="molecule type" value="Genomic_DNA"/>
</dbReference>
<feature type="chain" id="PRO_5047350557" description="Lipoprotein" evidence="1">
    <location>
        <begin position="27"/>
        <end position="216"/>
    </location>
</feature>
<protein>
    <recommendedName>
        <fullName evidence="4">Lipoprotein</fullName>
    </recommendedName>
</protein>
<organism evidence="2 3">
    <name type="scientific">Pseudocitrobacter corydidari</name>
    <dbReference type="NCBI Taxonomy" id="2891570"/>
    <lineage>
        <taxon>Bacteria</taxon>
        <taxon>Pseudomonadati</taxon>
        <taxon>Pseudomonadota</taxon>
        <taxon>Gammaproteobacteria</taxon>
        <taxon>Enterobacterales</taxon>
        <taxon>Enterobacteriaceae</taxon>
        <taxon>Pseudocitrobacter</taxon>
    </lineage>
</organism>
<dbReference type="Proteomes" id="UP001199659">
    <property type="component" value="Chromosome"/>
</dbReference>
<sequence>MRTNGVVKFISAGAVALSLSGCISYAMVSNTSNGHSVQKEWRSDTINGLSLAADSNGTKGYVFIGESLDYLLTKGGDDVVKLLNDPGVNRQNLAVEGDTQFIIQSGHKEFFGRLALSYTLQNTNEKERMAHYGFNCIEQRCTLTVDGLEGTIHKKNNKVDYSKMMAFYHPFKVGFYEYKSSGGIPQGVSTALLPITITLDIVTSPLQFAALYISSK</sequence>
<gene>
    <name evidence="2" type="ORF">G163CM_35410</name>
</gene>
<evidence type="ECO:0000313" key="2">
    <source>
        <dbReference type="EMBL" id="UGS42781.1"/>
    </source>
</evidence>
<accession>A0ABY3S7Z1</accession>
<dbReference type="NCBIfam" id="NF007580">
    <property type="entry name" value="PRK10215.1"/>
    <property type="match status" value="1"/>
</dbReference>
<proteinExistence type="predicted"/>
<evidence type="ECO:0000256" key="1">
    <source>
        <dbReference type="SAM" id="SignalP"/>
    </source>
</evidence>
<reference evidence="2 3" key="1">
    <citation type="journal article" date="2022" name="Int. J. Syst. Evol. Microbiol.">
        <title>Pseudocitrobacter corydidari sp. nov., isolated from the Asian emerald cockroach Corydidarum magnifica.</title>
        <authorList>
            <person name="Guzman J."/>
            <person name="Poehlein A."/>
            <person name="Glaeser S.P."/>
            <person name="Schwengers O."/>
            <person name="Blom J."/>
            <person name="Hollensteiner J."/>
            <person name="Kampfer P."/>
            <person name="Vilcinskas A."/>
        </authorList>
    </citation>
    <scope>NUCLEOTIDE SEQUENCE [LARGE SCALE GENOMIC DNA]</scope>
    <source>
        <strain evidence="2">G163CM</strain>
    </source>
</reference>